<dbReference type="Proteomes" id="UP000061457">
    <property type="component" value="Chromosome II"/>
</dbReference>
<dbReference type="Pfam" id="PF13443">
    <property type="entry name" value="HTH_26"/>
    <property type="match status" value="1"/>
</dbReference>
<evidence type="ECO:0000313" key="2">
    <source>
        <dbReference type="EMBL" id="ALO43999.1"/>
    </source>
</evidence>
<dbReference type="KEGG" id="pphe:PP2015_3525"/>
<dbReference type="EMBL" id="CP013188">
    <property type="protein sequence ID" value="ALO43999.1"/>
    <property type="molecule type" value="Genomic_DNA"/>
</dbReference>
<evidence type="ECO:0000313" key="3">
    <source>
        <dbReference type="Proteomes" id="UP000061457"/>
    </source>
</evidence>
<evidence type="ECO:0000259" key="1">
    <source>
        <dbReference type="PROSITE" id="PS50943"/>
    </source>
</evidence>
<dbReference type="OrthoDB" id="9790826at2"/>
<dbReference type="SUPFAM" id="SSF47413">
    <property type="entry name" value="lambda repressor-like DNA-binding domains"/>
    <property type="match status" value="1"/>
</dbReference>
<dbReference type="STRING" id="161398.PP2015_3525"/>
<sequence length="248" mass="29590">MSQISQVSDTLKMLLKQQKLTYKDIAEKLDMSEANIKRIFAQQSFTLQRLEEICHLLQISLSDLFTITEKQQDQLTELTLDQEQELIDNPKLLLVAVCVRDAWQFDDIIDQYDIDKFELIRLFARLDKIKLIQLLPNNHYKLLIAQDFRWIKNGPLERFMEQEVLHRFMASKFDEEDSFRFYLRGRYSNSSIEIIQRKLNQLTKEAAILNQEDSALPISKRKHMGLLFAMRAWEPTLFEQFRRNKLKD</sequence>
<keyword evidence="3" id="KW-1185">Reference proteome</keyword>
<proteinExistence type="predicted"/>
<protein>
    <submittedName>
        <fullName evidence="2">Helix-turn-helix domain-containing protein</fullName>
    </submittedName>
</protein>
<dbReference type="SMART" id="SM00530">
    <property type="entry name" value="HTH_XRE"/>
    <property type="match status" value="1"/>
</dbReference>
<dbReference type="AlphaFoldDB" id="A0A0S2K7P2"/>
<dbReference type="InterPro" id="IPR010982">
    <property type="entry name" value="Lambda_DNA-bd_dom_sf"/>
</dbReference>
<dbReference type="Gene3D" id="1.10.260.40">
    <property type="entry name" value="lambda repressor-like DNA-binding domains"/>
    <property type="match status" value="1"/>
</dbReference>
<dbReference type="CDD" id="cd00093">
    <property type="entry name" value="HTH_XRE"/>
    <property type="match status" value="1"/>
</dbReference>
<dbReference type="GO" id="GO:0003677">
    <property type="term" value="F:DNA binding"/>
    <property type="evidence" value="ECO:0007669"/>
    <property type="project" value="InterPro"/>
</dbReference>
<accession>A0A0S2K7P2</accession>
<dbReference type="InterPro" id="IPR001387">
    <property type="entry name" value="Cro/C1-type_HTH"/>
</dbReference>
<reference evidence="2 3" key="1">
    <citation type="submission" date="2015-11" db="EMBL/GenBank/DDBJ databases">
        <authorList>
            <person name="Zhang Y."/>
            <person name="Guo Z."/>
        </authorList>
    </citation>
    <scope>NUCLEOTIDE SEQUENCE [LARGE SCALE GENOMIC DNA]</scope>
    <source>
        <strain evidence="2 3">KCTC 12086</strain>
    </source>
</reference>
<dbReference type="PATRIC" id="fig|161398.10.peg.3594"/>
<dbReference type="PROSITE" id="PS50943">
    <property type="entry name" value="HTH_CROC1"/>
    <property type="match status" value="1"/>
</dbReference>
<organism evidence="2 3">
    <name type="scientific">Pseudoalteromonas phenolica</name>
    <dbReference type="NCBI Taxonomy" id="161398"/>
    <lineage>
        <taxon>Bacteria</taxon>
        <taxon>Pseudomonadati</taxon>
        <taxon>Pseudomonadota</taxon>
        <taxon>Gammaproteobacteria</taxon>
        <taxon>Alteromonadales</taxon>
        <taxon>Pseudoalteromonadaceae</taxon>
        <taxon>Pseudoalteromonas</taxon>
    </lineage>
</organism>
<name>A0A0S2K7P2_9GAMM</name>
<gene>
    <name evidence="2" type="ORF">PP2015_3525</name>
</gene>
<feature type="domain" description="HTH cro/C1-type" evidence="1">
    <location>
        <begin position="11"/>
        <end position="64"/>
    </location>
</feature>
<dbReference type="RefSeq" id="WP_058031882.1">
    <property type="nucleotide sequence ID" value="NZ_CP013188.1"/>
</dbReference>